<feature type="transmembrane region" description="Helical" evidence="1">
    <location>
        <begin position="210"/>
        <end position="238"/>
    </location>
</feature>
<evidence type="ECO:0000256" key="1">
    <source>
        <dbReference type="SAM" id="Phobius"/>
    </source>
</evidence>
<evidence type="ECO:0008006" key="4">
    <source>
        <dbReference type="Google" id="ProtNLM"/>
    </source>
</evidence>
<sequence length="312" mass="35637">MFTLFKRRNFGDYVSDTFVFFKLTGKHYLKNYFTINGALLLILVAASYFLFQVYFDFFLKIDPNGNNFDYLENYLNNNIGLVVLIAVALLLFMIFLSMLNYAVPVIYMDLYREKNGNAFGTKEILSRFKAKFGQIAVFFLVTVFLITPILMVVFALLFLLCFILIGIPLLLFAIPTAFSWITLSFFEYLNTDKGVFQSYGSGFKHLTKQYFPIVGSSMIIYIIIQVAMTVFTMIPYMLGLVSVFTGIEEGSRGTDATATVSIMMTMVMVFSLLMSYILNNLLLVNQGLVYYSRQEFDENKSADFSIDLIGSE</sequence>
<organism evidence="2 3">
    <name type="scientific">Flavobacterium cheonhonense</name>
    <dbReference type="NCBI Taxonomy" id="706185"/>
    <lineage>
        <taxon>Bacteria</taxon>
        <taxon>Pseudomonadati</taxon>
        <taxon>Bacteroidota</taxon>
        <taxon>Flavobacteriia</taxon>
        <taxon>Flavobacteriales</taxon>
        <taxon>Flavobacteriaceae</taxon>
        <taxon>Flavobacterium</taxon>
    </lineage>
</organism>
<keyword evidence="1" id="KW-0812">Transmembrane</keyword>
<protein>
    <recommendedName>
        <fullName evidence="4">Glycerophosphoryl diester phosphodiesterase membrane domain-containing protein</fullName>
    </recommendedName>
</protein>
<feature type="transmembrane region" description="Helical" evidence="1">
    <location>
        <begin position="171"/>
        <end position="189"/>
    </location>
</feature>
<dbReference type="RefSeq" id="WP_324691887.1">
    <property type="nucleotide sequence ID" value="NZ_BAABCR010000003.1"/>
</dbReference>
<feature type="transmembrane region" description="Helical" evidence="1">
    <location>
        <begin position="258"/>
        <end position="278"/>
    </location>
</feature>
<name>A0ABP7T9G2_9FLAO</name>
<reference evidence="3" key="1">
    <citation type="journal article" date="2019" name="Int. J. Syst. Evol. Microbiol.">
        <title>The Global Catalogue of Microorganisms (GCM) 10K type strain sequencing project: providing services to taxonomists for standard genome sequencing and annotation.</title>
        <authorList>
            <consortium name="The Broad Institute Genomics Platform"/>
            <consortium name="The Broad Institute Genome Sequencing Center for Infectious Disease"/>
            <person name="Wu L."/>
            <person name="Ma J."/>
        </authorList>
    </citation>
    <scope>NUCLEOTIDE SEQUENCE [LARGE SCALE GENOMIC DNA]</scope>
    <source>
        <strain evidence="3">JCM 17064</strain>
    </source>
</reference>
<keyword evidence="1" id="KW-1133">Transmembrane helix</keyword>
<accession>A0ABP7T9G2</accession>
<keyword evidence="1" id="KW-0472">Membrane</keyword>
<dbReference type="Proteomes" id="UP001500968">
    <property type="component" value="Unassembled WGS sequence"/>
</dbReference>
<feature type="transmembrane region" description="Helical" evidence="1">
    <location>
        <begin position="79"/>
        <end position="103"/>
    </location>
</feature>
<evidence type="ECO:0000313" key="2">
    <source>
        <dbReference type="EMBL" id="GAA4023022.1"/>
    </source>
</evidence>
<feature type="transmembrane region" description="Helical" evidence="1">
    <location>
        <begin position="32"/>
        <end position="59"/>
    </location>
</feature>
<feature type="transmembrane region" description="Helical" evidence="1">
    <location>
        <begin position="135"/>
        <end position="165"/>
    </location>
</feature>
<dbReference type="EMBL" id="BAABCR010000003">
    <property type="protein sequence ID" value="GAA4023022.1"/>
    <property type="molecule type" value="Genomic_DNA"/>
</dbReference>
<gene>
    <name evidence="2" type="ORF">GCM10022386_02470</name>
</gene>
<proteinExistence type="predicted"/>
<comment type="caution">
    <text evidence="2">The sequence shown here is derived from an EMBL/GenBank/DDBJ whole genome shotgun (WGS) entry which is preliminary data.</text>
</comment>
<evidence type="ECO:0000313" key="3">
    <source>
        <dbReference type="Proteomes" id="UP001500968"/>
    </source>
</evidence>
<keyword evidence="3" id="KW-1185">Reference proteome</keyword>